<evidence type="ECO:0000256" key="1">
    <source>
        <dbReference type="ARBA" id="ARBA00004141"/>
    </source>
</evidence>
<dbReference type="GO" id="GO:0016020">
    <property type="term" value="C:membrane"/>
    <property type="evidence" value="ECO:0007669"/>
    <property type="project" value="UniProtKB-SubCell"/>
</dbReference>
<protein>
    <submittedName>
        <fullName evidence="7">Uncharacterized protein</fullName>
    </submittedName>
</protein>
<dbReference type="EMBL" id="LR721775">
    <property type="protein sequence ID" value="VVV63128.1"/>
    <property type="molecule type" value="Genomic_DNA"/>
</dbReference>
<organism evidence="7">
    <name type="scientific">Nymphaea colorata</name>
    <name type="common">pocket water lily</name>
    <dbReference type="NCBI Taxonomy" id="210225"/>
    <lineage>
        <taxon>Eukaryota</taxon>
        <taxon>Viridiplantae</taxon>
        <taxon>Streptophyta</taxon>
        <taxon>Embryophyta</taxon>
        <taxon>Tracheophyta</taxon>
        <taxon>Spermatophyta</taxon>
        <taxon>Magnoliopsida</taxon>
        <taxon>Nymphaeales</taxon>
        <taxon>Nymphaeaceae</taxon>
        <taxon>Nymphaea</taxon>
    </lineage>
</organism>
<sequence length="211" mass="23122">MASVDIPIGKPLIQICDDNDDDDAESNETRFIYMLNAILSGTARLNVLLPTATILGFTIFAPLATNDGSCGTLNRWLTAIFLGFCVLSCAFFTLMDSYRTVSGRICYGVATIHGIWSLSGGRRKPADPSAYRLRLSDLFHVTLSIVAFLAFASSHNDVAACYYKAMPRKVTNVVPLVFGFVISLLLVMFPSKRKGIGYPFLLRADALHIRA</sequence>
<feature type="transmembrane region" description="Helical" evidence="6">
    <location>
        <begin position="43"/>
        <end position="64"/>
    </location>
</feature>
<evidence type="ECO:0000256" key="6">
    <source>
        <dbReference type="SAM" id="Phobius"/>
    </source>
</evidence>
<evidence type="ECO:0000256" key="5">
    <source>
        <dbReference type="ARBA" id="ARBA00023136"/>
    </source>
</evidence>
<dbReference type="Pfam" id="PF05078">
    <property type="entry name" value="DUF679"/>
    <property type="match status" value="1"/>
</dbReference>
<keyword evidence="4 6" id="KW-1133">Transmembrane helix</keyword>
<evidence type="ECO:0000256" key="4">
    <source>
        <dbReference type="ARBA" id="ARBA00022989"/>
    </source>
</evidence>
<gene>
    <name evidence="7" type="ORF">NYM_LOCUS3995</name>
</gene>
<dbReference type="AlphaFoldDB" id="A0A5K0XBY7"/>
<dbReference type="PANTHER" id="PTHR31621">
    <property type="entry name" value="PROTEIN DMP3"/>
    <property type="match status" value="1"/>
</dbReference>
<dbReference type="InterPro" id="IPR007770">
    <property type="entry name" value="DMP"/>
</dbReference>
<feature type="transmembrane region" description="Helical" evidence="6">
    <location>
        <begin position="172"/>
        <end position="189"/>
    </location>
</feature>
<keyword evidence="3 6" id="KW-0812">Transmembrane</keyword>
<name>A0A5K0XBY7_9MAGN</name>
<feature type="transmembrane region" description="Helical" evidence="6">
    <location>
        <begin position="101"/>
        <end position="119"/>
    </location>
</feature>
<evidence type="ECO:0000256" key="3">
    <source>
        <dbReference type="ARBA" id="ARBA00022692"/>
    </source>
</evidence>
<evidence type="ECO:0000313" key="7">
    <source>
        <dbReference type="EMBL" id="VVV63128.1"/>
    </source>
</evidence>
<dbReference type="OrthoDB" id="959867at2759"/>
<dbReference type="GO" id="GO:0010256">
    <property type="term" value="P:endomembrane system organization"/>
    <property type="evidence" value="ECO:0007669"/>
    <property type="project" value="TreeGrafter"/>
</dbReference>
<dbReference type="GO" id="GO:0005737">
    <property type="term" value="C:cytoplasm"/>
    <property type="evidence" value="ECO:0007669"/>
    <property type="project" value="UniProtKB-ARBA"/>
</dbReference>
<dbReference type="Gramene" id="NC10G0043520.1">
    <property type="protein sequence ID" value="NC10G0043520.1:cds"/>
    <property type="gene ID" value="NC10G0043520"/>
</dbReference>
<reference evidence="7" key="1">
    <citation type="submission" date="2019-09" db="EMBL/GenBank/DDBJ databases">
        <authorList>
            <person name="Zhang L."/>
        </authorList>
    </citation>
    <scope>NUCLEOTIDE SEQUENCE</scope>
</reference>
<proteinExistence type="inferred from homology"/>
<keyword evidence="5 6" id="KW-0472">Membrane</keyword>
<comment type="subcellular location">
    <subcellularLocation>
        <location evidence="1">Membrane</location>
        <topology evidence="1">Multi-pass membrane protein</topology>
    </subcellularLocation>
</comment>
<accession>A0A5K0XBY7</accession>
<feature type="transmembrane region" description="Helical" evidence="6">
    <location>
        <begin position="131"/>
        <end position="152"/>
    </location>
</feature>
<feature type="transmembrane region" description="Helical" evidence="6">
    <location>
        <begin position="76"/>
        <end position="95"/>
    </location>
</feature>
<dbReference type="OMA" id="YYPAMPR"/>
<comment type="similarity">
    <text evidence="2">Belongs to the plant DMP1 protein family.</text>
</comment>
<dbReference type="PANTHER" id="PTHR31621:SF37">
    <property type="entry name" value="OS01G0882400 PROTEIN"/>
    <property type="match status" value="1"/>
</dbReference>
<evidence type="ECO:0000256" key="2">
    <source>
        <dbReference type="ARBA" id="ARBA00008707"/>
    </source>
</evidence>